<feature type="domain" description="HTH tetR-type" evidence="5">
    <location>
        <begin position="11"/>
        <end position="71"/>
    </location>
</feature>
<evidence type="ECO:0000256" key="3">
    <source>
        <dbReference type="ARBA" id="ARBA00023163"/>
    </source>
</evidence>
<dbReference type="InterPro" id="IPR050109">
    <property type="entry name" value="HTH-type_TetR-like_transc_reg"/>
</dbReference>
<keyword evidence="2 4" id="KW-0238">DNA-binding</keyword>
<proteinExistence type="predicted"/>
<dbReference type="KEGG" id="mku:I2456_11690"/>
<dbReference type="PRINTS" id="PR00455">
    <property type="entry name" value="HTHTETR"/>
</dbReference>
<dbReference type="PROSITE" id="PS50977">
    <property type="entry name" value="HTH_TETR_2"/>
    <property type="match status" value="1"/>
</dbReference>
<keyword evidence="3" id="KW-0804">Transcription</keyword>
<evidence type="ECO:0000256" key="2">
    <source>
        <dbReference type="ARBA" id="ARBA00023125"/>
    </source>
</evidence>
<dbReference type="PANTHER" id="PTHR30055">
    <property type="entry name" value="HTH-TYPE TRANSCRIPTIONAL REGULATOR RUTR"/>
    <property type="match status" value="1"/>
</dbReference>
<sequence length="241" mass="26508">MFSGPTADDLPAPQDPILQAAAELLHTGGIDALSTRSVATAAGVQPPAIYRQFGGKKRLLDALTLFVFDRYISENRRLIAASTDPLRKLEQMWELHVDFGLTNPHCYLRAYIHAEHTRLSSCAAQSFELLRHVVTALGSQGRLRLSVERAADLIRSAARGVVLALIALPPHERDLQLSDTMRDNTLSAIVNDEPALPSTPSDLPGRALALHEKLRSTEDCKLTHAERKLLGEWLVRLADEA</sequence>
<evidence type="ECO:0000259" key="5">
    <source>
        <dbReference type="PROSITE" id="PS50977"/>
    </source>
</evidence>
<dbReference type="EMBL" id="BLKU01000003">
    <property type="protein sequence ID" value="GFG64724.1"/>
    <property type="molecule type" value="Genomic_DNA"/>
</dbReference>
<reference evidence="7" key="3">
    <citation type="submission" date="2020-11" db="EMBL/GenBank/DDBJ databases">
        <title>Intraspecies plasmid and genomic variation of Mycobacterium kubicae revealed by the complete genome sequences of two clinical isolates.</title>
        <authorList>
            <person name="Hendrix J.R."/>
            <person name="Epperson L.E."/>
            <person name="Honda J.R."/>
            <person name="Strong M."/>
        </authorList>
    </citation>
    <scope>NUCLEOTIDE SEQUENCE</scope>
    <source>
        <strain evidence="7">JCM 13573</strain>
    </source>
</reference>
<dbReference type="Gene3D" id="1.10.357.10">
    <property type="entry name" value="Tetracycline Repressor, domain 2"/>
    <property type="match status" value="1"/>
</dbReference>
<dbReference type="InterPro" id="IPR009057">
    <property type="entry name" value="Homeodomain-like_sf"/>
</dbReference>
<evidence type="ECO:0000313" key="6">
    <source>
        <dbReference type="EMBL" id="GFG64724.1"/>
    </source>
</evidence>
<dbReference type="SUPFAM" id="SSF46689">
    <property type="entry name" value="Homeodomain-like"/>
    <property type="match status" value="1"/>
</dbReference>
<keyword evidence="8" id="KW-1185">Reference proteome</keyword>
<evidence type="ECO:0000313" key="7">
    <source>
        <dbReference type="EMBL" id="QPI40039.1"/>
    </source>
</evidence>
<dbReference type="RefSeq" id="WP_163703828.1">
    <property type="nucleotide sequence ID" value="NZ_BLKU01000003.1"/>
</dbReference>
<protein>
    <submittedName>
        <fullName evidence="7">TetR family transcriptional regulator</fullName>
    </submittedName>
</protein>
<accession>A0AAX1JEZ5</accession>
<dbReference type="Proteomes" id="UP000663583">
    <property type="component" value="Chromosome"/>
</dbReference>
<evidence type="ECO:0000256" key="4">
    <source>
        <dbReference type="PROSITE-ProRule" id="PRU00335"/>
    </source>
</evidence>
<organism evidence="7 9">
    <name type="scientific">Mycobacterium kubicae</name>
    <dbReference type="NCBI Taxonomy" id="120959"/>
    <lineage>
        <taxon>Bacteria</taxon>
        <taxon>Bacillati</taxon>
        <taxon>Actinomycetota</taxon>
        <taxon>Actinomycetes</taxon>
        <taxon>Mycobacteriales</taxon>
        <taxon>Mycobacteriaceae</taxon>
        <taxon>Mycobacterium</taxon>
        <taxon>Mycobacterium simiae complex</taxon>
    </lineage>
</organism>
<evidence type="ECO:0000313" key="9">
    <source>
        <dbReference type="Proteomes" id="UP000663583"/>
    </source>
</evidence>
<keyword evidence="1" id="KW-0805">Transcription regulation</keyword>
<dbReference type="GO" id="GO:0000976">
    <property type="term" value="F:transcription cis-regulatory region binding"/>
    <property type="evidence" value="ECO:0007669"/>
    <property type="project" value="TreeGrafter"/>
</dbReference>
<dbReference type="PANTHER" id="PTHR30055:SF234">
    <property type="entry name" value="HTH-TYPE TRANSCRIPTIONAL REGULATOR BETI"/>
    <property type="match status" value="1"/>
</dbReference>
<reference evidence="6" key="2">
    <citation type="submission" date="2020-02" db="EMBL/GenBank/DDBJ databases">
        <authorList>
            <person name="Matsumoto Y."/>
            <person name="Kinjo T."/>
            <person name="Motooka D."/>
            <person name="Nabeya D."/>
            <person name="Jung N."/>
            <person name="Uechi K."/>
            <person name="Horii T."/>
            <person name="Iida T."/>
            <person name="Fujita J."/>
            <person name="Nakamura S."/>
        </authorList>
    </citation>
    <scope>NUCLEOTIDE SEQUENCE</scope>
    <source>
        <strain evidence="6">JCM 13573</strain>
    </source>
</reference>
<dbReference type="InterPro" id="IPR001647">
    <property type="entry name" value="HTH_TetR"/>
</dbReference>
<dbReference type="GO" id="GO:0003700">
    <property type="term" value="F:DNA-binding transcription factor activity"/>
    <property type="evidence" value="ECO:0007669"/>
    <property type="project" value="TreeGrafter"/>
</dbReference>
<dbReference type="Pfam" id="PF00440">
    <property type="entry name" value="TetR_N"/>
    <property type="match status" value="1"/>
</dbReference>
<gene>
    <name evidence="7" type="ORF">I2456_11690</name>
    <name evidence="6" type="ORF">MKUB_22140</name>
</gene>
<name>A0AAX1JEZ5_9MYCO</name>
<dbReference type="Proteomes" id="UP000465306">
    <property type="component" value="Unassembled WGS sequence"/>
</dbReference>
<dbReference type="EMBL" id="CP065047">
    <property type="protein sequence ID" value="QPI40039.1"/>
    <property type="molecule type" value="Genomic_DNA"/>
</dbReference>
<reference evidence="6 8" key="1">
    <citation type="journal article" date="2019" name="Emerg. Microbes Infect.">
        <title>Comprehensive subspecies identification of 175 nontuberculous mycobacteria species based on 7547 genomic profiles.</title>
        <authorList>
            <person name="Matsumoto Y."/>
            <person name="Kinjo T."/>
            <person name="Motooka D."/>
            <person name="Nabeya D."/>
            <person name="Jung N."/>
            <person name="Uechi K."/>
            <person name="Horii T."/>
            <person name="Iida T."/>
            <person name="Fujita J."/>
            <person name="Nakamura S."/>
        </authorList>
    </citation>
    <scope>NUCLEOTIDE SEQUENCE [LARGE SCALE GENOMIC DNA]</scope>
    <source>
        <strain evidence="6 8">JCM 13573</strain>
    </source>
</reference>
<dbReference type="AlphaFoldDB" id="A0AAX1JEZ5"/>
<evidence type="ECO:0000313" key="8">
    <source>
        <dbReference type="Proteomes" id="UP000465306"/>
    </source>
</evidence>
<feature type="DNA-binding region" description="H-T-H motif" evidence="4">
    <location>
        <begin position="34"/>
        <end position="53"/>
    </location>
</feature>
<dbReference type="Gene3D" id="1.10.10.60">
    <property type="entry name" value="Homeodomain-like"/>
    <property type="match status" value="1"/>
</dbReference>
<evidence type="ECO:0000256" key="1">
    <source>
        <dbReference type="ARBA" id="ARBA00023015"/>
    </source>
</evidence>